<dbReference type="RefSeq" id="WP_099911150.1">
    <property type="nucleotide sequence ID" value="NZ_AWWI01000075.1"/>
</dbReference>
<accession>A0A2G8REU5</accession>
<dbReference type="PANTHER" id="PTHR33608:SF12">
    <property type="entry name" value="DUF58 DOMAIN-CONTAINING PROTEIN"/>
    <property type="match status" value="1"/>
</dbReference>
<gene>
    <name evidence="3" type="ORF">P775_12105</name>
</gene>
<reference evidence="3 4" key="1">
    <citation type="submission" date="2013-09" db="EMBL/GenBank/DDBJ databases">
        <title>Genome sequencing of Phaeobacter antarcticus sp. nov. SM1211.</title>
        <authorList>
            <person name="Zhang X.-Y."/>
            <person name="Liu C."/>
            <person name="Chen X.-L."/>
            <person name="Xie B.-B."/>
            <person name="Qin Q.-L."/>
            <person name="Rong J.-C."/>
            <person name="Zhang Y.-Z."/>
        </authorList>
    </citation>
    <scope>NUCLEOTIDE SEQUENCE [LARGE SCALE GENOMIC DNA]</scope>
    <source>
        <strain evidence="3 4">SM1211</strain>
    </source>
</reference>
<feature type="domain" description="DUF58" evidence="2">
    <location>
        <begin position="55"/>
        <end position="241"/>
    </location>
</feature>
<comment type="caution">
    <text evidence="3">The sequence shown here is derived from an EMBL/GenBank/DDBJ whole genome shotgun (WGS) entry which is preliminary data.</text>
</comment>
<dbReference type="PANTHER" id="PTHR33608">
    <property type="entry name" value="BLL2464 PROTEIN"/>
    <property type="match status" value="1"/>
</dbReference>
<dbReference type="Proteomes" id="UP000231259">
    <property type="component" value="Unassembled WGS sequence"/>
</dbReference>
<feature type="compositionally biased region" description="Basic and acidic residues" evidence="1">
    <location>
        <begin position="46"/>
        <end position="69"/>
    </location>
</feature>
<dbReference type="AlphaFoldDB" id="A0A2G8REU5"/>
<evidence type="ECO:0000313" key="3">
    <source>
        <dbReference type="EMBL" id="PIL19921.1"/>
    </source>
</evidence>
<proteinExistence type="predicted"/>
<keyword evidence="4" id="KW-1185">Reference proteome</keyword>
<evidence type="ECO:0000313" key="4">
    <source>
        <dbReference type="Proteomes" id="UP000231259"/>
    </source>
</evidence>
<dbReference type="InterPro" id="IPR002881">
    <property type="entry name" value="DUF58"/>
</dbReference>
<sequence length="292" mass="31103">MLQDRTTSHSGTEVSTERLIAMAGYAGLSQDVNFARSVVGSASGPKRGEGGDIYDLRPFQEGDDPRHIDPAASARSGRPQLRNRHEQMDRTALLVADFRSSMLWGTKGRLRSVAAAEALSMAGWQVVADGGQVGCLCCWDRGVETRAPKPREAAMLGITEILARLHGFAMDAASDAAEQTGSEPLTLCDMLERATALARPGSDVVLATGFDNPGPNFAATATALMRKCHLSVLLVQDALELQPPSGVFAARISGRVRRGVFGQSTSLEQLSALGIRVRPVSAAQSIDMELSR</sequence>
<feature type="region of interest" description="Disordered" evidence="1">
    <location>
        <begin position="40"/>
        <end position="84"/>
    </location>
</feature>
<name>A0A2G8REU5_9RHOB</name>
<evidence type="ECO:0000259" key="2">
    <source>
        <dbReference type="Pfam" id="PF01882"/>
    </source>
</evidence>
<evidence type="ECO:0000256" key="1">
    <source>
        <dbReference type="SAM" id="MobiDB-lite"/>
    </source>
</evidence>
<organism evidence="3 4">
    <name type="scientific">Puniceibacterium antarcticum</name>
    <dbReference type="NCBI Taxonomy" id="1206336"/>
    <lineage>
        <taxon>Bacteria</taxon>
        <taxon>Pseudomonadati</taxon>
        <taxon>Pseudomonadota</taxon>
        <taxon>Alphaproteobacteria</taxon>
        <taxon>Rhodobacterales</taxon>
        <taxon>Paracoccaceae</taxon>
        <taxon>Puniceibacterium</taxon>
    </lineage>
</organism>
<protein>
    <recommendedName>
        <fullName evidence="2">DUF58 domain-containing protein</fullName>
    </recommendedName>
</protein>
<dbReference type="Pfam" id="PF01882">
    <property type="entry name" value="DUF58"/>
    <property type="match status" value="1"/>
</dbReference>
<dbReference type="OrthoDB" id="9776116at2"/>
<dbReference type="EMBL" id="AWWI01000075">
    <property type="protein sequence ID" value="PIL19921.1"/>
    <property type="molecule type" value="Genomic_DNA"/>
</dbReference>